<dbReference type="AlphaFoldDB" id="A0A518RLQ3"/>
<dbReference type="GO" id="GO:0016787">
    <property type="term" value="F:hydrolase activity"/>
    <property type="evidence" value="ECO:0007669"/>
    <property type="project" value="UniProtKB-KW"/>
</dbReference>
<dbReference type="InterPro" id="IPR036866">
    <property type="entry name" value="RibonucZ/Hydroxyglut_hydro"/>
</dbReference>
<dbReference type="PANTHER" id="PTHR15032:SF4">
    <property type="entry name" value="N-ACYL-PHOSPHATIDYLETHANOLAMINE-HYDROLYZING PHOSPHOLIPASE D"/>
    <property type="match status" value="1"/>
</dbReference>
<gene>
    <name evidence="2" type="ORF">FPZ54_18465</name>
</gene>
<dbReference type="Pfam" id="PF12706">
    <property type="entry name" value="Lactamase_B_2"/>
    <property type="match status" value="1"/>
</dbReference>
<organism evidence="2 3">
    <name type="scientific">Sphingomonas suaedae</name>
    <dbReference type="NCBI Taxonomy" id="2599297"/>
    <lineage>
        <taxon>Bacteria</taxon>
        <taxon>Pseudomonadati</taxon>
        <taxon>Pseudomonadota</taxon>
        <taxon>Alphaproteobacteria</taxon>
        <taxon>Sphingomonadales</taxon>
        <taxon>Sphingomonadaceae</taxon>
        <taxon>Sphingomonas</taxon>
    </lineage>
</organism>
<evidence type="ECO:0000313" key="2">
    <source>
        <dbReference type="EMBL" id="QDX28377.1"/>
    </source>
</evidence>
<accession>A0A518RLQ3</accession>
<dbReference type="OrthoDB" id="9805728at2"/>
<dbReference type="InterPro" id="IPR001279">
    <property type="entry name" value="Metallo-B-lactamas"/>
</dbReference>
<reference evidence="2 3" key="1">
    <citation type="submission" date="2019-07" db="EMBL/GenBank/DDBJ databases">
        <title>Sphingomonas alkalisoli sp. nov., isolated from rhizosphere soil of Suaedae salsa.</title>
        <authorList>
            <person name="Zhang H."/>
            <person name="Xu L."/>
            <person name="Zhang J.-X."/>
            <person name="Sun J.-Q."/>
        </authorList>
    </citation>
    <scope>NUCLEOTIDE SEQUENCE [LARGE SCALE GENOMIC DNA]</scope>
    <source>
        <strain evidence="2 3">XS-10</strain>
    </source>
</reference>
<keyword evidence="3" id="KW-1185">Reference proteome</keyword>
<protein>
    <submittedName>
        <fullName evidence="2">Zn-dependent hydrolase</fullName>
    </submittedName>
</protein>
<dbReference type="PANTHER" id="PTHR15032">
    <property type="entry name" value="N-ACYL-PHOSPHATIDYLETHANOLAMINE-HYDROLYZING PHOSPHOLIPASE D"/>
    <property type="match status" value="1"/>
</dbReference>
<dbReference type="GO" id="GO:0005737">
    <property type="term" value="C:cytoplasm"/>
    <property type="evidence" value="ECO:0007669"/>
    <property type="project" value="TreeGrafter"/>
</dbReference>
<dbReference type="Proteomes" id="UP000318055">
    <property type="component" value="Chromosome"/>
</dbReference>
<dbReference type="Gene3D" id="3.60.15.10">
    <property type="entry name" value="Ribonuclease Z/Hydroxyacylglutathione hydrolase-like"/>
    <property type="match status" value="1"/>
</dbReference>
<dbReference type="EMBL" id="CP042239">
    <property type="protein sequence ID" value="QDX28377.1"/>
    <property type="molecule type" value="Genomic_DNA"/>
</dbReference>
<proteinExistence type="predicted"/>
<evidence type="ECO:0000313" key="3">
    <source>
        <dbReference type="Proteomes" id="UP000318055"/>
    </source>
</evidence>
<sequence>MLRVAGTILLWLVVALCLVATALPHYLDRIYYLGATSRHFDGERFFNPTGPDTSAPPTGGSRAGFFARMVAPDDRPVWPDRVAVAKDTPPARVSGDAMRVTWVGHATVLVQTAGLNILTDPMWSDVAGPFNLAGPRRTAPPGIAFDALPRIDLVLVSHNHYDHLDLPTLKRLWDRDQPVIVASLGNDAVIGNAGVPVRALDWGQRLKLREGVEVIVNRNHHWSSRWFADRNRALWSSFVVTLPGGNLFFAGDTGAGDYTWADKAASYGPIRLAILPIGAFRFQEGQMRTASHIGPVEAIKLWNRLGHPHTLPMHWGTFRLTWEGYWTPPLMLRALQSCAGETSGRFAPQSIGRPWTIPVLSAPPAPADETRLDACEKSPAVTALR</sequence>
<name>A0A518RLQ3_9SPHN</name>
<evidence type="ECO:0000259" key="1">
    <source>
        <dbReference type="Pfam" id="PF12706"/>
    </source>
</evidence>
<dbReference type="KEGG" id="ssua:FPZ54_18465"/>
<keyword evidence="2" id="KW-0378">Hydrolase</keyword>
<dbReference type="SUPFAM" id="SSF56281">
    <property type="entry name" value="Metallo-hydrolase/oxidoreductase"/>
    <property type="match status" value="1"/>
</dbReference>
<feature type="domain" description="Metallo-beta-lactamase" evidence="1">
    <location>
        <begin position="116"/>
        <end position="315"/>
    </location>
</feature>